<dbReference type="Pfam" id="PF00512">
    <property type="entry name" value="HisKA"/>
    <property type="match status" value="1"/>
</dbReference>
<dbReference type="SMART" id="SM00091">
    <property type="entry name" value="PAS"/>
    <property type="match status" value="1"/>
</dbReference>
<evidence type="ECO:0000256" key="6">
    <source>
        <dbReference type="ARBA" id="ARBA00022777"/>
    </source>
</evidence>
<dbReference type="PANTHER" id="PTHR43065:SF10">
    <property type="entry name" value="PEROXIDE STRESS-ACTIVATED HISTIDINE KINASE MAK3"/>
    <property type="match status" value="1"/>
</dbReference>
<dbReference type="InterPro" id="IPR003594">
    <property type="entry name" value="HATPase_dom"/>
</dbReference>
<dbReference type="InterPro" id="IPR000014">
    <property type="entry name" value="PAS"/>
</dbReference>
<dbReference type="PANTHER" id="PTHR43065">
    <property type="entry name" value="SENSOR HISTIDINE KINASE"/>
    <property type="match status" value="1"/>
</dbReference>
<comment type="catalytic activity">
    <reaction evidence="1">
        <text>ATP + protein L-histidine = ADP + protein N-phospho-L-histidine.</text>
        <dbReference type="EC" id="2.7.13.3"/>
    </reaction>
</comment>
<dbReference type="SUPFAM" id="SSF55785">
    <property type="entry name" value="PYP-like sensor domain (PAS domain)"/>
    <property type="match status" value="1"/>
</dbReference>
<keyword evidence="5" id="KW-0547">Nucleotide-binding</keyword>
<evidence type="ECO:0000256" key="7">
    <source>
        <dbReference type="ARBA" id="ARBA00022840"/>
    </source>
</evidence>
<reference evidence="12" key="2">
    <citation type="submission" date="2024-03" db="EMBL/GenBank/DDBJ databases">
        <authorList>
            <person name="Bromfield E.S.P."/>
            <person name="Cloutier S."/>
        </authorList>
    </citation>
    <scope>NUCLEOTIDE SEQUENCE</scope>
    <source>
        <strain evidence="12">5S5</strain>
    </source>
</reference>
<feature type="domain" description="PAS" evidence="11">
    <location>
        <begin position="235"/>
        <end position="287"/>
    </location>
</feature>
<keyword evidence="9" id="KW-1133">Transmembrane helix</keyword>
<dbReference type="CDD" id="cd00082">
    <property type="entry name" value="HisKA"/>
    <property type="match status" value="1"/>
</dbReference>
<dbReference type="SMART" id="SM00387">
    <property type="entry name" value="HATPase_c"/>
    <property type="match status" value="1"/>
</dbReference>
<sequence length="602" mass="66333">MRWLATWKTTPSRQVSALVATAIALFVVAAVALAFNLTRLRESFGWVEHTNEVLRNISSSERALLEAESSERGYLLTAEISYLDSYKRSRVSLLTGLETLRQLVSDNPTQIRRFDELRTSIDARLAELAQVIELGPSHVDEALAILKSARSKQLTPLIESQLGQLRQAELTLLGERQQGLDQVTVLTTVIAAVLGTFALLSAAIGIHFLQRQRALDHLRDANQELSVSQEELRSREAHLQAVLATVPDAMVVIDERGAIQSFSAAAERLFGRTALEVAGHNVRLLMPLPYRLEHDGYLTRYLTTGERRIIGTGRVVVGQRKDKTTFPMELTVGEVLLEGKRQFIGFVRDLTQRQEGERLLHEMQSELLHVSRLGSMGEMAAALAHELNQPLAAMTNYLQGARRLLESGPEKNAKTLMVALEKAAEQSLRAGQVIKRLREFVARGETEKNVASLKKMIEDATALALVAAKDRSVQISLQLDPAADLVLVDQIQIQQVLLNLLRNAIEAMRSEPRRELTISAKSTGDGMVMVSVADSGAGITPEIAPRLFQPFATTKPQGMGIGLSLCRTIIESHGGQIRAEANPLGGTIFHFTVRATREADHV</sequence>
<dbReference type="Pfam" id="PF02518">
    <property type="entry name" value="HATPase_c"/>
    <property type="match status" value="1"/>
</dbReference>
<accession>A0ABZ2P3J6</accession>
<evidence type="ECO:0000256" key="5">
    <source>
        <dbReference type="ARBA" id="ARBA00022741"/>
    </source>
</evidence>
<evidence type="ECO:0000256" key="8">
    <source>
        <dbReference type="ARBA" id="ARBA00023012"/>
    </source>
</evidence>
<keyword evidence="13" id="KW-1185">Reference proteome</keyword>
<organism evidence="12 13">
    <name type="scientific">Bradyrhizobium septentrionale</name>
    <dbReference type="NCBI Taxonomy" id="1404411"/>
    <lineage>
        <taxon>Bacteria</taxon>
        <taxon>Pseudomonadati</taxon>
        <taxon>Pseudomonadota</taxon>
        <taxon>Alphaproteobacteria</taxon>
        <taxon>Hyphomicrobiales</taxon>
        <taxon>Nitrobacteraceae</taxon>
        <taxon>Bradyrhizobium</taxon>
    </lineage>
</organism>
<dbReference type="InterPro" id="IPR004358">
    <property type="entry name" value="Sig_transdc_His_kin-like_C"/>
</dbReference>
<dbReference type="InterPro" id="IPR013767">
    <property type="entry name" value="PAS_fold"/>
</dbReference>
<dbReference type="NCBIfam" id="TIGR00229">
    <property type="entry name" value="sensory_box"/>
    <property type="match status" value="1"/>
</dbReference>
<evidence type="ECO:0000256" key="3">
    <source>
        <dbReference type="ARBA" id="ARBA00022553"/>
    </source>
</evidence>
<gene>
    <name evidence="12" type="ORF">WDK88_09505</name>
</gene>
<evidence type="ECO:0000256" key="4">
    <source>
        <dbReference type="ARBA" id="ARBA00022679"/>
    </source>
</evidence>
<dbReference type="Pfam" id="PF05227">
    <property type="entry name" value="CHASE3"/>
    <property type="match status" value="1"/>
</dbReference>
<dbReference type="Gene3D" id="3.30.450.20">
    <property type="entry name" value="PAS domain"/>
    <property type="match status" value="1"/>
</dbReference>
<proteinExistence type="predicted"/>
<dbReference type="PRINTS" id="PR00344">
    <property type="entry name" value="BCTRLSENSOR"/>
</dbReference>
<keyword evidence="8" id="KW-0902">Two-component regulatory system</keyword>
<feature type="transmembrane region" description="Helical" evidence="9">
    <location>
        <begin position="185"/>
        <end position="209"/>
    </location>
</feature>
<dbReference type="Gene3D" id="6.10.250.2580">
    <property type="match status" value="1"/>
</dbReference>
<dbReference type="InterPro" id="IPR005467">
    <property type="entry name" value="His_kinase_dom"/>
</dbReference>
<dbReference type="SMART" id="SM00388">
    <property type="entry name" value="HisKA"/>
    <property type="match status" value="1"/>
</dbReference>
<dbReference type="SUPFAM" id="SSF47384">
    <property type="entry name" value="Homodimeric domain of signal transducing histidine kinase"/>
    <property type="match status" value="1"/>
</dbReference>
<dbReference type="InterPro" id="IPR036890">
    <property type="entry name" value="HATPase_C_sf"/>
</dbReference>
<evidence type="ECO:0000259" key="10">
    <source>
        <dbReference type="PROSITE" id="PS50109"/>
    </source>
</evidence>
<dbReference type="PROSITE" id="PS50112">
    <property type="entry name" value="PAS"/>
    <property type="match status" value="1"/>
</dbReference>
<keyword evidence="3" id="KW-0597">Phosphoprotein</keyword>
<evidence type="ECO:0000313" key="12">
    <source>
        <dbReference type="EMBL" id="WXC81808.1"/>
    </source>
</evidence>
<dbReference type="InterPro" id="IPR003661">
    <property type="entry name" value="HisK_dim/P_dom"/>
</dbReference>
<dbReference type="Gene3D" id="1.10.287.130">
    <property type="match status" value="1"/>
</dbReference>
<dbReference type="Proteomes" id="UP001432046">
    <property type="component" value="Chromosome"/>
</dbReference>
<evidence type="ECO:0000256" key="9">
    <source>
        <dbReference type="SAM" id="Phobius"/>
    </source>
</evidence>
<dbReference type="CDD" id="cd19410">
    <property type="entry name" value="HK9-like_sensor"/>
    <property type="match status" value="1"/>
</dbReference>
<evidence type="ECO:0000313" key="13">
    <source>
        <dbReference type="Proteomes" id="UP001432046"/>
    </source>
</evidence>
<reference evidence="12" key="1">
    <citation type="journal article" date="2021" name="Int. J. Syst. Evol. Microbiol.">
        <title>Bradyrhizobium septentrionale sp. nov. (sv. septentrionale) and Bradyrhizobium quebecense sp. nov. (sv. septentrionale) associated with legumes native to Canada possess rearranged symbiosis genes and numerous insertion sequences.</title>
        <authorList>
            <person name="Bromfield E.S.P."/>
            <person name="Cloutier S."/>
        </authorList>
    </citation>
    <scope>NUCLEOTIDE SEQUENCE</scope>
    <source>
        <strain evidence="12">5S5</strain>
    </source>
</reference>
<name>A0ABZ2P3J6_9BRAD</name>
<keyword evidence="9" id="KW-0812">Transmembrane</keyword>
<dbReference type="Pfam" id="PF00989">
    <property type="entry name" value="PAS"/>
    <property type="match status" value="1"/>
</dbReference>
<protein>
    <recommendedName>
        <fullName evidence="2">histidine kinase</fullName>
        <ecNumber evidence="2">2.7.13.3</ecNumber>
    </recommendedName>
</protein>
<keyword evidence="4" id="KW-0808">Transferase</keyword>
<keyword evidence="9" id="KW-0472">Membrane</keyword>
<evidence type="ECO:0000256" key="2">
    <source>
        <dbReference type="ARBA" id="ARBA00012438"/>
    </source>
</evidence>
<dbReference type="EC" id="2.7.13.3" evidence="2"/>
<dbReference type="Gene3D" id="3.30.565.10">
    <property type="entry name" value="Histidine kinase-like ATPase, C-terminal domain"/>
    <property type="match status" value="1"/>
</dbReference>
<dbReference type="EMBL" id="CP147711">
    <property type="protein sequence ID" value="WXC81808.1"/>
    <property type="molecule type" value="Genomic_DNA"/>
</dbReference>
<evidence type="ECO:0000256" key="1">
    <source>
        <dbReference type="ARBA" id="ARBA00000085"/>
    </source>
</evidence>
<evidence type="ECO:0000259" key="11">
    <source>
        <dbReference type="PROSITE" id="PS50112"/>
    </source>
</evidence>
<dbReference type="CDD" id="cd00130">
    <property type="entry name" value="PAS"/>
    <property type="match status" value="1"/>
</dbReference>
<feature type="domain" description="Histidine kinase" evidence="10">
    <location>
        <begin position="382"/>
        <end position="597"/>
    </location>
</feature>
<dbReference type="InterPro" id="IPR007891">
    <property type="entry name" value="CHASE3"/>
</dbReference>
<dbReference type="PROSITE" id="PS50109">
    <property type="entry name" value="HIS_KIN"/>
    <property type="match status" value="1"/>
</dbReference>
<keyword evidence="6" id="KW-0418">Kinase</keyword>
<dbReference type="InterPro" id="IPR036097">
    <property type="entry name" value="HisK_dim/P_sf"/>
</dbReference>
<dbReference type="InterPro" id="IPR035965">
    <property type="entry name" value="PAS-like_dom_sf"/>
</dbReference>
<keyword evidence="7" id="KW-0067">ATP-binding</keyword>
<dbReference type="SUPFAM" id="SSF55874">
    <property type="entry name" value="ATPase domain of HSP90 chaperone/DNA topoisomerase II/histidine kinase"/>
    <property type="match status" value="1"/>
</dbReference>